<reference evidence="3 4" key="1">
    <citation type="journal article" date="2012" name="Genome Biol.">
        <title>Genome and low-iron response of an oceanic diatom adapted to chronic iron limitation.</title>
        <authorList>
            <person name="Lommer M."/>
            <person name="Specht M."/>
            <person name="Roy A.S."/>
            <person name="Kraemer L."/>
            <person name="Andreson R."/>
            <person name="Gutowska M.A."/>
            <person name="Wolf J."/>
            <person name="Bergner S.V."/>
            <person name="Schilhabel M.B."/>
            <person name="Klostermeier U.C."/>
            <person name="Beiko R.G."/>
            <person name="Rosenstiel P."/>
            <person name="Hippler M."/>
            <person name="Laroche J."/>
        </authorList>
    </citation>
    <scope>NUCLEOTIDE SEQUENCE [LARGE SCALE GENOMIC DNA]</scope>
    <source>
        <strain evidence="3 4">CCMP1005</strain>
    </source>
</reference>
<name>K0R701_THAOC</name>
<keyword evidence="4" id="KW-1185">Reference proteome</keyword>
<evidence type="ECO:0000313" key="3">
    <source>
        <dbReference type="EMBL" id="EJK47759.1"/>
    </source>
</evidence>
<comment type="caution">
    <text evidence="3">The sequence shown here is derived from an EMBL/GenBank/DDBJ whole genome shotgun (WGS) entry which is preliminary data.</text>
</comment>
<organism evidence="3 4">
    <name type="scientific">Thalassiosira oceanica</name>
    <name type="common">Marine diatom</name>
    <dbReference type="NCBI Taxonomy" id="159749"/>
    <lineage>
        <taxon>Eukaryota</taxon>
        <taxon>Sar</taxon>
        <taxon>Stramenopiles</taxon>
        <taxon>Ochrophyta</taxon>
        <taxon>Bacillariophyta</taxon>
        <taxon>Coscinodiscophyceae</taxon>
        <taxon>Thalassiosirophycidae</taxon>
        <taxon>Thalassiosirales</taxon>
        <taxon>Thalassiosiraceae</taxon>
        <taxon>Thalassiosira</taxon>
    </lineage>
</organism>
<keyword evidence="2" id="KW-0812">Transmembrane</keyword>
<keyword evidence="2" id="KW-0472">Membrane</keyword>
<dbReference type="Proteomes" id="UP000266841">
    <property type="component" value="Unassembled WGS sequence"/>
</dbReference>
<dbReference type="AlphaFoldDB" id="K0R701"/>
<feature type="transmembrane region" description="Helical" evidence="2">
    <location>
        <begin position="347"/>
        <end position="371"/>
    </location>
</feature>
<feature type="transmembrane region" description="Helical" evidence="2">
    <location>
        <begin position="111"/>
        <end position="130"/>
    </location>
</feature>
<feature type="compositionally biased region" description="Low complexity" evidence="1">
    <location>
        <begin position="81"/>
        <end position="93"/>
    </location>
</feature>
<evidence type="ECO:0000313" key="4">
    <source>
        <dbReference type="Proteomes" id="UP000266841"/>
    </source>
</evidence>
<protein>
    <submittedName>
        <fullName evidence="3">Uncharacterized protein</fullName>
    </submittedName>
</protein>
<feature type="region of interest" description="Disordered" evidence="1">
    <location>
        <begin position="79"/>
        <end position="102"/>
    </location>
</feature>
<sequence>MVQCSIPRLQKGDGNGVTREIGDEFANSSDPVAVHEPWALWAPLGSRQREPAESEGAAAGGQWGRCLVSGDGELWVFSRLPPSSSQPQSGQSQERQEAEAATMTTSARSTVCGLLLLLCFFIAPSGWAFTMPRGQRLIRPNVDPPHALPPDVAGDAESARGYFYFWFFGGSGGIGIAVRQFPQQLDNFKRLFTLANEGTSTGGETIGLSPLCLYPRDIALGDLQKILDKKLVRDVEKMVKVGPKPNYLSEKGYLCYPSFADACKDCNPLTVRAVFDAMSTGDNVSPDVAQAALDSFASDIGEFKNALLRTKVSGSESLRFGSSPPILDSPNIETACPSEKLSGFSSIAFLLFLLGPIVGATCLDALSAGWFPEWPGM</sequence>
<evidence type="ECO:0000256" key="2">
    <source>
        <dbReference type="SAM" id="Phobius"/>
    </source>
</evidence>
<evidence type="ECO:0000256" key="1">
    <source>
        <dbReference type="SAM" id="MobiDB-lite"/>
    </source>
</evidence>
<gene>
    <name evidence="3" type="ORF">THAOC_33508</name>
</gene>
<dbReference type="OrthoDB" id="41762at2759"/>
<proteinExistence type="predicted"/>
<accession>K0R701</accession>
<dbReference type="EMBL" id="AGNL01046652">
    <property type="protein sequence ID" value="EJK47759.1"/>
    <property type="molecule type" value="Genomic_DNA"/>
</dbReference>
<dbReference type="eggNOG" id="ENOG502SVE1">
    <property type="taxonomic scope" value="Eukaryota"/>
</dbReference>
<feature type="transmembrane region" description="Helical" evidence="2">
    <location>
        <begin position="163"/>
        <end position="181"/>
    </location>
</feature>
<keyword evidence="2" id="KW-1133">Transmembrane helix</keyword>